<accession>B7FUG1</accession>
<keyword evidence="3" id="KW-1185">Reference proteome</keyword>
<dbReference type="GO" id="GO:0005737">
    <property type="term" value="C:cytoplasm"/>
    <property type="evidence" value="ECO:0007669"/>
    <property type="project" value="TreeGrafter"/>
</dbReference>
<gene>
    <name evidence="2" type="ORF">PHATRDRAFT_11084</name>
</gene>
<dbReference type="PANTHER" id="PTHR15323">
    <property type="entry name" value="D123 PROTEIN"/>
    <property type="match status" value="1"/>
</dbReference>
<reference evidence="3" key="2">
    <citation type="submission" date="2008-08" db="EMBL/GenBank/DDBJ databases">
        <authorList>
            <consortium name="Diatom Consortium"/>
            <person name="Grigoriev I."/>
            <person name="Grimwood J."/>
            <person name="Kuo A."/>
            <person name="Otillar R.P."/>
            <person name="Salamov A."/>
            <person name="Detter J.C."/>
            <person name="Lindquist E."/>
            <person name="Shapiro H."/>
            <person name="Lucas S."/>
            <person name="Glavina del Rio T."/>
            <person name="Pitluck S."/>
            <person name="Rokhsar D."/>
            <person name="Bowler C."/>
        </authorList>
    </citation>
    <scope>GENOME REANNOTATION</scope>
    <source>
        <strain evidence="3">CCAP 1055/1</strain>
    </source>
</reference>
<evidence type="ECO:0000313" key="2">
    <source>
        <dbReference type="EMBL" id="EEC50253.1"/>
    </source>
</evidence>
<evidence type="ECO:0008006" key="4">
    <source>
        <dbReference type="Google" id="ProtNLM"/>
    </source>
</evidence>
<dbReference type="GeneID" id="7198071"/>
<dbReference type="RefSeq" id="XP_002178588.1">
    <property type="nucleotide sequence ID" value="XM_002178552.1"/>
</dbReference>
<dbReference type="HOGENOM" id="CLU_034402_2_0_1"/>
<proteinExistence type="inferred from homology"/>
<dbReference type="InterPro" id="IPR009772">
    <property type="entry name" value="CDC123"/>
</dbReference>
<dbReference type="AlphaFoldDB" id="B7FUG1"/>
<reference evidence="2 3" key="1">
    <citation type="journal article" date="2008" name="Nature">
        <title>The Phaeodactylum genome reveals the evolutionary history of diatom genomes.</title>
        <authorList>
            <person name="Bowler C."/>
            <person name="Allen A.E."/>
            <person name="Badger J.H."/>
            <person name="Grimwood J."/>
            <person name="Jabbari K."/>
            <person name="Kuo A."/>
            <person name="Maheswari U."/>
            <person name="Martens C."/>
            <person name="Maumus F."/>
            <person name="Otillar R.P."/>
            <person name="Rayko E."/>
            <person name="Salamov A."/>
            <person name="Vandepoele K."/>
            <person name="Beszteri B."/>
            <person name="Gruber A."/>
            <person name="Heijde M."/>
            <person name="Katinka M."/>
            <person name="Mock T."/>
            <person name="Valentin K."/>
            <person name="Verret F."/>
            <person name="Berges J.A."/>
            <person name="Brownlee C."/>
            <person name="Cadoret J.P."/>
            <person name="Chiovitti A."/>
            <person name="Choi C.J."/>
            <person name="Coesel S."/>
            <person name="De Martino A."/>
            <person name="Detter J.C."/>
            <person name="Durkin C."/>
            <person name="Falciatore A."/>
            <person name="Fournet J."/>
            <person name="Haruta M."/>
            <person name="Huysman M.J."/>
            <person name="Jenkins B.D."/>
            <person name="Jiroutova K."/>
            <person name="Jorgensen R.E."/>
            <person name="Joubert Y."/>
            <person name="Kaplan A."/>
            <person name="Kroger N."/>
            <person name="Kroth P.G."/>
            <person name="La Roche J."/>
            <person name="Lindquist E."/>
            <person name="Lommer M."/>
            <person name="Martin-Jezequel V."/>
            <person name="Lopez P.J."/>
            <person name="Lucas S."/>
            <person name="Mangogna M."/>
            <person name="McGinnis K."/>
            <person name="Medlin L.K."/>
            <person name="Montsant A."/>
            <person name="Oudot-Le Secq M.P."/>
            <person name="Napoli C."/>
            <person name="Obornik M."/>
            <person name="Parker M.S."/>
            <person name="Petit J.L."/>
            <person name="Porcel B.M."/>
            <person name="Poulsen N."/>
            <person name="Robison M."/>
            <person name="Rychlewski L."/>
            <person name="Rynearson T.A."/>
            <person name="Schmutz J."/>
            <person name="Shapiro H."/>
            <person name="Siaut M."/>
            <person name="Stanley M."/>
            <person name="Sussman M.R."/>
            <person name="Taylor A.R."/>
            <person name="Vardi A."/>
            <person name="von Dassow P."/>
            <person name="Vyverman W."/>
            <person name="Willis A."/>
            <person name="Wyrwicz L.S."/>
            <person name="Rokhsar D.S."/>
            <person name="Weissenbach J."/>
            <person name="Armbrust E.V."/>
            <person name="Green B.R."/>
            <person name="Van de Peer Y."/>
            <person name="Grigoriev I.V."/>
        </authorList>
    </citation>
    <scope>NUCLEOTIDE SEQUENCE [LARGE SCALE GENOMIC DNA]</scope>
    <source>
        <strain evidence="2 3">CCAP 1055/1</strain>
    </source>
</reference>
<dbReference type="InParanoid" id="B7FUG1"/>
<dbReference type="EMBL" id="CM000607">
    <property type="protein sequence ID" value="EEC50253.1"/>
    <property type="molecule type" value="Genomic_DNA"/>
</dbReference>
<dbReference type="STRING" id="556484.B7FUG1"/>
<organism evidence="2 3">
    <name type="scientific">Phaeodactylum tricornutum (strain CCAP 1055/1)</name>
    <dbReference type="NCBI Taxonomy" id="556484"/>
    <lineage>
        <taxon>Eukaryota</taxon>
        <taxon>Sar</taxon>
        <taxon>Stramenopiles</taxon>
        <taxon>Ochrophyta</taxon>
        <taxon>Bacillariophyta</taxon>
        <taxon>Bacillariophyceae</taxon>
        <taxon>Bacillariophycidae</taxon>
        <taxon>Naviculales</taxon>
        <taxon>Phaeodactylaceae</taxon>
        <taxon>Phaeodactylum</taxon>
    </lineage>
</organism>
<evidence type="ECO:0000256" key="1">
    <source>
        <dbReference type="ARBA" id="ARBA00011047"/>
    </source>
</evidence>
<dbReference type="PaxDb" id="2850-Phatr11084"/>
<feature type="non-terminal residue" evidence="2">
    <location>
        <position position="1"/>
    </location>
</feature>
<dbReference type="PANTHER" id="PTHR15323:SF6">
    <property type="entry name" value="CELL DIVISION CYCLE PROTEIN 123 HOMOLOG"/>
    <property type="match status" value="1"/>
</dbReference>
<name>B7FUG1_PHATC</name>
<feature type="non-terminal residue" evidence="2">
    <location>
        <position position="279"/>
    </location>
</feature>
<sequence>EVHACQFSSWYATFANLPPNELGRKNVTVPSEILNLPETFRDYLLCDGVQLPAGARTSGMLAMSGVGDDESVWSSDSEAEEVSNELFHFSALNSAIDAAIRRLGGLVAPKLNWSSPKDAIWVNGGTLQCKTAGDVYLLLKSSDFCAFDIQHSWKEVRDGDDTSDETATDCHGAIPLQLVLRKWCNLYPSQEFRCFVREQELVAVSQRQHSQHFEHLVRDQYLIRSLVVEFFDEIIKPHSQSLNNYTFDVYLDKKERVWLVDFNVWGRRTDPLLFTWDEL</sequence>
<dbReference type="KEGG" id="pti:PHATRDRAFT_11084"/>
<dbReference type="OrthoDB" id="360540at2759"/>
<protein>
    <recommendedName>
        <fullName evidence="4">Cell division cycle protein 123</fullName>
    </recommendedName>
</protein>
<comment type="similarity">
    <text evidence="1">Belongs to the CDC123 family.</text>
</comment>
<dbReference type="Proteomes" id="UP000000759">
    <property type="component" value="Chromosome 4"/>
</dbReference>
<dbReference type="eggNOG" id="KOG2983">
    <property type="taxonomic scope" value="Eukaryota"/>
</dbReference>
<evidence type="ECO:0000313" key="3">
    <source>
        <dbReference type="Proteomes" id="UP000000759"/>
    </source>
</evidence>
<dbReference type="Pfam" id="PF07065">
    <property type="entry name" value="D123"/>
    <property type="match status" value="1"/>
</dbReference>